<sequence length="88" mass="9804">MAQPSRVDGSLCLTVFVGLMPLYSARRTRKNIVPCNGPLPPSLRQVFDNSAHECGLGRLRRSFRVLSLLQVQDAFLPLHHHLSSYSSS</sequence>
<reference evidence="1 2" key="1">
    <citation type="journal article" date="2016" name="Mol. Biol. Evol.">
        <title>Comparative Genomics of Early-Diverging Mushroom-Forming Fungi Provides Insights into the Origins of Lignocellulose Decay Capabilities.</title>
        <authorList>
            <person name="Nagy L.G."/>
            <person name="Riley R."/>
            <person name="Tritt A."/>
            <person name="Adam C."/>
            <person name="Daum C."/>
            <person name="Floudas D."/>
            <person name="Sun H."/>
            <person name="Yadav J.S."/>
            <person name="Pangilinan J."/>
            <person name="Larsson K.H."/>
            <person name="Matsuura K."/>
            <person name="Barry K."/>
            <person name="Labutti K."/>
            <person name="Kuo R."/>
            <person name="Ohm R.A."/>
            <person name="Bhattacharya S.S."/>
            <person name="Shirouzu T."/>
            <person name="Yoshinaga Y."/>
            <person name="Martin F.M."/>
            <person name="Grigoriev I.V."/>
            <person name="Hibbett D.S."/>
        </authorList>
    </citation>
    <scope>NUCLEOTIDE SEQUENCE [LARGE SCALE GENOMIC DNA]</scope>
    <source>
        <strain evidence="1 2">HHB14362 ss-1</strain>
    </source>
</reference>
<dbReference type="InParanoid" id="A0A165NW67"/>
<evidence type="ECO:0000313" key="1">
    <source>
        <dbReference type="EMBL" id="KZT20191.1"/>
    </source>
</evidence>
<organism evidence="1 2">
    <name type="scientific">Neolentinus lepideus HHB14362 ss-1</name>
    <dbReference type="NCBI Taxonomy" id="1314782"/>
    <lineage>
        <taxon>Eukaryota</taxon>
        <taxon>Fungi</taxon>
        <taxon>Dikarya</taxon>
        <taxon>Basidiomycota</taxon>
        <taxon>Agaricomycotina</taxon>
        <taxon>Agaricomycetes</taxon>
        <taxon>Gloeophyllales</taxon>
        <taxon>Gloeophyllaceae</taxon>
        <taxon>Neolentinus</taxon>
    </lineage>
</organism>
<proteinExistence type="predicted"/>
<name>A0A165NW67_9AGAM</name>
<protein>
    <submittedName>
        <fullName evidence="1">Uncharacterized protein</fullName>
    </submittedName>
</protein>
<evidence type="ECO:0000313" key="2">
    <source>
        <dbReference type="Proteomes" id="UP000076761"/>
    </source>
</evidence>
<dbReference type="AlphaFoldDB" id="A0A165NW67"/>
<dbReference type="EMBL" id="KV425624">
    <property type="protein sequence ID" value="KZT20191.1"/>
    <property type="molecule type" value="Genomic_DNA"/>
</dbReference>
<keyword evidence="2" id="KW-1185">Reference proteome</keyword>
<dbReference type="Proteomes" id="UP000076761">
    <property type="component" value="Unassembled WGS sequence"/>
</dbReference>
<gene>
    <name evidence="1" type="ORF">NEOLEDRAFT_884962</name>
</gene>
<accession>A0A165NW67</accession>